<dbReference type="Proteomes" id="UP001595645">
    <property type="component" value="Unassembled WGS sequence"/>
</dbReference>
<dbReference type="SUPFAM" id="SSF46689">
    <property type="entry name" value="Homeodomain-like"/>
    <property type="match status" value="1"/>
</dbReference>
<dbReference type="PROSITE" id="PS50977">
    <property type="entry name" value="HTH_TETR_2"/>
    <property type="match status" value="1"/>
</dbReference>
<keyword evidence="7" id="KW-1185">Reference proteome</keyword>
<feature type="DNA-binding region" description="H-T-H motif" evidence="4">
    <location>
        <begin position="41"/>
        <end position="60"/>
    </location>
</feature>
<evidence type="ECO:0000256" key="1">
    <source>
        <dbReference type="ARBA" id="ARBA00023015"/>
    </source>
</evidence>
<comment type="caution">
    <text evidence="6">The sequence shown here is derived from an EMBL/GenBank/DDBJ whole genome shotgun (WGS) entry which is preliminary data.</text>
</comment>
<dbReference type="InterPro" id="IPR011075">
    <property type="entry name" value="TetR_C"/>
</dbReference>
<dbReference type="Gene3D" id="1.10.10.60">
    <property type="entry name" value="Homeodomain-like"/>
    <property type="match status" value="1"/>
</dbReference>
<dbReference type="PRINTS" id="PR00455">
    <property type="entry name" value="HTHTETR"/>
</dbReference>
<evidence type="ECO:0000256" key="2">
    <source>
        <dbReference type="ARBA" id="ARBA00023125"/>
    </source>
</evidence>
<protein>
    <submittedName>
        <fullName evidence="6">TetR/AcrR family transcriptional regulator</fullName>
    </submittedName>
</protein>
<evidence type="ECO:0000313" key="6">
    <source>
        <dbReference type="EMBL" id="MFC3456369.1"/>
    </source>
</evidence>
<dbReference type="InterPro" id="IPR001647">
    <property type="entry name" value="HTH_TetR"/>
</dbReference>
<reference evidence="7" key="1">
    <citation type="journal article" date="2019" name="Int. J. Syst. Evol. Microbiol.">
        <title>The Global Catalogue of Microorganisms (GCM) 10K type strain sequencing project: providing services to taxonomists for standard genome sequencing and annotation.</title>
        <authorList>
            <consortium name="The Broad Institute Genomics Platform"/>
            <consortium name="The Broad Institute Genome Sequencing Center for Infectious Disease"/>
            <person name="Wu L."/>
            <person name="Ma J."/>
        </authorList>
    </citation>
    <scope>NUCLEOTIDE SEQUENCE [LARGE SCALE GENOMIC DNA]</scope>
    <source>
        <strain evidence="7">CGMCC 4.7676</strain>
    </source>
</reference>
<dbReference type="InterPro" id="IPR036271">
    <property type="entry name" value="Tet_transcr_reg_TetR-rel_C_sf"/>
</dbReference>
<dbReference type="InterPro" id="IPR009057">
    <property type="entry name" value="Homeodomain-like_sf"/>
</dbReference>
<dbReference type="InterPro" id="IPR050109">
    <property type="entry name" value="HTH-type_TetR-like_transc_reg"/>
</dbReference>
<dbReference type="PANTHER" id="PTHR30055">
    <property type="entry name" value="HTH-TYPE TRANSCRIPTIONAL REGULATOR RUTR"/>
    <property type="match status" value="1"/>
</dbReference>
<evidence type="ECO:0000259" key="5">
    <source>
        <dbReference type="PROSITE" id="PS50977"/>
    </source>
</evidence>
<keyword evidence="2 4" id="KW-0238">DNA-binding</keyword>
<dbReference type="EMBL" id="JBHRWK010000160">
    <property type="protein sequence ID" value="MFC3456369.1"/>
    <property type="molecule type" value="Genomic_DNA"/>
</dbReference>
<feature type="domain" description="HTH tetR-type" evidence="5">
    <location>
        <begin position="18"/>
        <end position="78"/>
    </location>
</feature>
<gene>
    <name evidence="6" type="ORF">ACFOSH_43715</name>
</gene>
<dbReference type="PANTHER" id="PTHR30055:SF148">
    <property type="entry name" value="TETR-FAMILY TRANSCRIPTIONAL REGULATOR"/>
    <property type="match status" value="1"/>
</dbReference>
<keyword evidence="1" id="KW-0805">Transcription regulation</keyword>
<dbReference type="RefSeq" id="WP_378247654.1">
    <property type="nucleotide sequence ID" value="NZ_JBHRWK010000160.1"/>
</dbReference>
<evidence type="ECO:0000313" key="7">
    <source>
        <dbReference type="Proteomes" id="UP001595645"/>
    </source>
</evidence>
<keyword evidence="3" id="KW-0804">Transcription</keyword>
<sequence length="207" mass="21821">MTTEVPESSPAAGRPRDPVLEQAILDATVDVVVENGFAAAKLDEIARRAGTGKAAIYRRWAGKTELVIAAAQNLQADVAVPDKGSLREDLLVCVRHYISPNARTALVLANVLAAMPRDRELRDAAGASIGRPAADALRVVIERWVGRGAVDPSVPVDLLASLVPAVAFHRVALRHEGLDETSAVAMVDNVLLPALAASQLGTATIHH</sequence>
<evidence type="ECO:0000256" key="4">
    <source>
        <dbReference type="PROSITE-ProRule" id="PRU00335"/>
    </source>
</evidence>
<name>A0ABV7PB70_9PSEU</name>
<dbReference type="Pfam" id="PF16859">
    <property type="entry name" value="TetR_C_11"/>
    <property type="match status" value="1"/>
</dbReference>
<dbReference type="SUPFAM" id="SSF48498">
    <property type="entry name" value="Tetracyclin repressor-like, C-terminal domain"/>
    <property type="match status" value="1"/>
</dbReference>
<dbReference type="Pfam" id="PF00440">
    <property type="entry name" value="TetR_N"/>
    <property type="match status" value="1"/>
</dbReference>
<organism evidence="6 7">
    <name type="scientific">Amycolatopsis speibonae</name>
    <dbReference type="NCBI Taxonomy" id="1450224"/>
    <lineage>
        <taxon>Bacteria</taxon>
        <taxon>Bacillati</taxon>
        <taxon>Actinomycetota</taxon>
        <taxon>Actinomycetes</taxon>
        <taxon>Pseudonocardiales</taxon>
        <taxon>Pseudonocardiaceae</taxon>
        <taxon>Amycolatopsis</taxon>
    </lineage>
</organism>
<proteinExistence type="predicted"/>
<dbReference type="Gene3D" id="1.10.357.10">
    <property type="entry name" value="Tetracycline Repressor, domain 2"/>
    <property type="match status" value="1"/>
</dbReference>
<evidence type="ECO:0000256" key="3">
    <source>
        <dbReference type="ARBA" id="ARBA00023163"/>
    </source>
</evidence>
<accession>A0ABV7PB70</accession>